<dbReference type="PANTHER" id="PTHR46401:SF2">
    <property type="entry name" value="GLYCOSYLTRANSFERASE WBBK-RELATED"/>
    <property type="match status" value="1"/>
</dbReference>
<dbReference type="Gene3D" id="3.40.50.2000">
    <property type="entry name" value="Glycogen Phosphorylase B"/>
    <property type="match status" value="2"/>
</dbReference>
<gene>
    <name evidence="4" type="ORF">WKR92_12075</name>
</gene>
<dbReference type="Pfam" id="PF13439">
    <property type="entry name" value="Glyco_transf_4"/>
    <property type="match status" value="1"/>
</dbReference>
<evidence type="ECO:0000313" key="4">
    <source>
        <dbReference type="EMBL" id="MFB5946565.1"/>
    </source>
</evidence>
<dbReference type="PANTHER" id="PTHR46401">
    <property type="entry name" value="GLYCOSYLTRANSFERASE WBBK-RELATED"/>
    <property type="match status" value="1"/>
</dbReference>
<accession>A0ABV5CIW3</accession>
<protein>
    <submittedName>
        <fullName evidence="4">Glycosyltransferase family 1 protein</fullName>
    </submittedName>
</protein>
<dbReference type="InterPro" id="IPR001296">
    <property type="entry name" value="Glyco_trans_1"/>
</dbReference>
<evidence type="ECO:0000259" key="2">
    <source>
        <dbReference type="Pfam" id="PF00534"/>
    </source>
</evidence>
<dbReference type="SUPFAM" id="SSF53756">
    <property type="entry name" value="UDP-Glycosyltransferase/glycogen phosphorylase"/>
    <property type="match status" value="1"/>
</dbReference>
<keyword evidence="1" id="KW-0808">Transferase</keyword>
<feature type="domain" description="Glycosyl transferase family 1" evidence="2">
    <location>
        <begin position="190"/>
        <end position="351"/>
    </location>
</feature>
<dbReference type="RefSeq" id="WP_375558094.1">
    <property type="nucleotide sequence ID" value="NZ_JBBVGT010000003.1"/>
</dbReference>
<evidence type="ECO:0000313" key="5">
    <source>
        <dbReference type="Proteomes" id="UP001580928"/>
    </source>
</evidence>
<dbReference type="Proteomes" id="UP001580928">
    <property type="component" value="Unassembled WGS sequence"/>
</dbReference>
<keyword evidence="5" id="KW-1185">Reference proteome</keyword>
<proteinExistence type="predicted"/>
<evidence type="ECO:0000256" key="1">
    <source>
        <dbReference type="ARBA" id="ARBA00022679"/>
    </source>
</evidence>
<sequence>MNIGFDAKRIFHNSTGLGNYSREIVKTLSTEFPQHQYYLYNPKPSKKGLYYPTQQHVVEKLPVAALDNLFYNLWRQRNIVRDLKRDGIELFHGLSGEIPMGLAAHNIRSVVTIHDLIFVRFPQFFKYIDRNIYFKKFKAAAEHADQIIAISEQTKSDVMQFLGAPEEKITVVYQSCDSVFKQKYDHEQKWKVAKKYDLPERFILSVGTVETRKNLLTVVKAMKNIDAHLVVVGSTKSKYAAEVLDYIRTERLGVKITFLKGVSNEELAMIYQLATVFVYPSLFEGFGIPIIEALYSRTPVITTQEGCFKEAAGPGALYARNPLDVADMESKIDLLLKNDNVRLDLADKGHKFVQKFKSETIADEIMSVYGKT</sequence>
<dbReference type="Pfam" id="PF00534">
    <property type="entry name" value="Glycos_transf_1"/>
    <property type="match status" value="1"/>
</dbReference>
<reference evidence="4 5" key="1">
    <citation type="submission" date="2024-04" db="EMBL/GenBank/DDBJ databases">
        <title>Albibacterium profundi sp. nov., isolated from sediment of the Challenger Deep of Mariana Trench.</title>
        <authorList>
            <person name="Wang Y."/>
        </authorList>
    </citation>
    <scope>NUCLEOTIDE SEQUENCE [LARGE SCALE GENOMIC DNA]</scope>
    <source>
        <strain evidence="4 5">RHL897</strain>
    </source>
</reference>
<comment type="caution">
    <text evidence="4">The sequence shown here is derived from an EMBL/GenBank/DDBJ whole genome shotgun (WGS) entry which is preliminary data.</text>
</comment>
<dbReference type="InterPro" id="IPR028098">
    <property type="entry name" value="Glyco_trans_4-like_N"/>
</dbReference>
<evidence type="ECO:0000259" key="3">
    <source>
        <dbReference type="Pfam" id="PF13439"/>
    </source>
</evidence>
<name>A0ABV5CIW3_9SPHI</name>
<organism evidence="4 5">
    <name type="scientific">Albibacterium profundi</name>
    <dbReference type="NCBI Taxonomy" id="3134906"/>
    <lineage>
        <taxon>Bacteria</taxon>
        <taxon>Pseudomonadati</taxon>
        <taxon>Bacteroidota</taxon>
        <taxon>Sphingobacteriia</taxon>
        <taxon>Sphingobacteriales</taxon>
        <taxon>Sphingobacteriaceae</taxon>
        <taxon>Albibacterium</taxon>
    </lineage>
</organism>
<dbReference type="EMBL" id="JBBVGT010000003">
    <property type="protein sequence ID" value="MFB5946565.1"/>
    <property type="molecule type" value="Genomic_DNA"/>
</dbReference>
<dbReference type="CDD" id="cd03809">
    <property type="entry name" value="GT4_MtfB-like"/>
    <property type="match status" value="1"/>
</dbReference>
<feature type="domain" description="Glycosyltransferase subfamily 4-like N-terminal" evidence="3">
    <location>
        <begin position="16"/>
        <end position="174"/>
    </location>
</feature>